<accession>A0A6J8CMQ9</accession>
<reference evidence="2 3" key="1">
    <citation type="submission" date="2020-06" db="EMBL/GenBank/DDBJ databases">
        <authorList>
            <person name="Li R."/>
            <person name="Bekaert M."/>
        </authorList>
    </citation>
    <scope>NUCLEOTIDE SEQUENCE [LARGE SCALE GENOMIC DNA]</scope>
    <source>
        <strain evidence="3">wild</strain>
    </source>
</reference>
<dbReference type="CDD" id="cd19756">
    <property type="entry name" value="Bbox2"/>
    <property type="match status" value="1"/>
</dbReference>
<dbReference type="EMBL" id="CACVKT020005771">
    <property type="protein sequence ID" value="CAC5397773.1"/>
    <property type="molecule type" value="Genomic_DNA"/>
</dbReference>
<keyword evidence="1" id="KW-0175">Coiled coil</keyword>
<dbReference type="OrthoDB" id="10344440at2759"/>
<proteinExistence type="predicted"/>
<evidence type="ECO:0008006" key="4">
    <source>
        <dbReference type="Google" id="ProtNLM"/>
    </source>
</evidence>
<name>A0A6J8CMQ9_MYTCO</name>
<organism evidence="2 3">
    <name type="scientific">Mytilus coruscus</name>
    <name type="common">Sea mussel</name>
    <dbReference type="NCBI Taxonomy" id="42192"/>
    <lineage>
        <taxon>Eukaryota</taxon>
        <taxon>Metazoa</taxon>
        <taxon>Spiralia</taxon>
        <taxon>Lophotrochozoa</taxon>
        <taxon>Mollusca</taxon>
        <taxon>Bivalvia</taxon>
        <taxon>Autobranchia</taxon>
        <taxon>Pteriomorphia</taxon>
        <taxon>Mytilida</taxon>
        <taxon>Mytiloidea</taxon>
        <taxon>Mytilidae</taxon>
        <taxon>Mytilinae</taxon>
        <taxon>Mytilus</taxon>
    </lineage>
</organism>
<dbReference type="Gene3D" id="3.30.160.60">
    <property type="entry name" value="Classic Zinc Finger"/>
    <property type="match status" value="1"/>
</dbReference>
<dbReference type="SUPFAM" id="SSF57845">
    <property type="entry name" value="B-box zinc-binding domain"/>
    <property type="match status" value="1"/>
</dbReference>
<gene>
    <name evidence="2" type="ORF">MCOR_32189</name>
</gene>
<dbReference type="Proteomes" id="UP000507470">
    <property type="component" value="Unassembled WGS sequence"/>
</dbReference>
<evidence type="ECO:0000313" key="3">
    <source>
        <dbReference type="Proteomes" id="UP000507470"/>
    </source>
</evidence>
<sequence length="194" mass="22042">MACSVDTSACQICGSLATENVLLAKCNKCHIEACEACKERHTLENSGHSFQSIADDNSTSTMKSETFKMCDYHPRKRIQYICQTHNTLCCTECRYRHKTCKNIETIDKASKGIKTSQSLRSFLNDLKKSEEAYEKLERNCTQNIQSLEDASDTLETKLDKCIEDIPVSLGIQLSINCIRQKLHQIQSSRKAEKY</sequence>
<protein>
    <recommendedName>
        <fullName evidence="4">B box-type domain-containing protein</fullName>
    </recommendedName>
</protein>
<evidence type="ECO:0000256" key="1">
    <source>
        <dbReference type="SAM" id="Coils"/>
    </source>
</evidence>
<keyword evidence="3" id="KW-1185">Reference proteome</keyword>
<feature type="coiled-coil region" evidence="1">
    <location>
        <begin position="119"/>
        <end position="164"/>
    </location>
</feature>
<evidence type="ECO:0000313" key="2">
    <source>
        <dbReference type="EMBL" id="CAC5397773.1"/>
    </source>
</evidence>
<dbReference type="AlphaFoldDB" id="A0A6J8CMQ9"/>